<dbReference type="Proteomes" id="UP000000673">
    <property type="component" value="Unassembled WGS sequence"/>
</dbReference>
<feature type="compositionally biased region" description="Basic and acidic residues" evidence="1">
    <location>
        <begin position="1062"/>
        <end position="1073"/>
    </location>
</feature>
<dbReference type="InterPro" id="IPR015943">
    <property type="entry name" value="WD40/YVTN_repeat-like_dom_sf"/>
</dbReference>
<feature type="compositionally biased region" description="Polar residues" evidence="1">
    <location>
        <begin position="151"/>
        <end position="161"/>
    </location>
</feature>
<feature type="compositionally biased region" description="Basic and acidic residues" evidence="1">
    <location>
        <begin position="139"/>
        <end position="149"/>
    </location>
</feature>
<feature type="compositionally biased region" description="Basic residues" evidence="1">
    <location>
        <begin position="718"/>
        <end position="737"/>
    </location>
</feature>
<dbReference type="OMA" id="TSAEMHE"/>
<proteinExistence type="predicted"/>
<dbReference type="VEuPathDB" id="VectorBase:ADAC000059"/>
<reference evidence="2" key="3">
    <citation type="journal article" date="2013" name="Nucleic Acids Res.">
        <title>The genome of Anopheles darlingi, the main neotropical malaria vector.</title>
        <authorList>
            <person name="Marinotti O."/>
            <person name="Cerqueira G.C."/>
            <person name="de Almeida L.G."/>
            <person name="Ferro M.I."/>
            <person name="Loreto E.L."/>
            <person name="Zaha A."/>
            <person name="Teixeira S.M."/>
            <person name="Wespiser A.R."/>
            <person name="Almeida E Silva A."/>
            <person name="Schlindwein A.D."/>
            <person name="Pacheco A.C."/>
            <person name="Silva A.L."/>
            <person name="Graveley B.R."/>
            <person name="Walenz B.P."/>
            <person name="Lima Bde A."/>
            <person name="Ribeiro C.A."/>
            <person name="Nunes-Silva C.G."/>
            <person name="de Carvalho C.R."/>
            <person name="Soares C.M."/>
            <person name="de Menezes C.B."/>
            <person name="Matiolli C."/>
            <person name="Caffrey D."/>
            <person name="Araujo D.A."/>
            <person name="de Oliveira D.M."/>
            <person name="Golenbock D."/>
            <person name="Grisard E.C."/>
            <person name="Fantinatti-Garboggini F."/>
            <person name="de Carvalho F.M."/>
            <person name="Barcellos F.G."/>
            <person name="Prosdocimi F."/>
            <person name="May G."/>
            <person name="Azevedo Junior G.M."/>
            <person name="Guimaraes G.M."/>
            <person name="Goldman G.H."/>
            <person name="Padilha I.Q."/>
            <person name="Batista Jda S."/>
            <person name="Ferro J.A."/>
            <person name="Ribeiro J.M."/>
            <person name="Fietto J.L."/>
            <person name="Dabbas K.M."/>
            <person name="Cerdeira L."/>
            <person name="Agnez-Lima L.F."/>
            <person name="Brocchi M."/>
            <person name="de Carvalho M.O."/>
            <person name="Teixeira Mde M."/>
            <person name="Diniz Maia Mde M."/>
            <person name="Goldman M.H."/>
            <person name="Cruz Schneider M.P."/>
            <person name="Felipe M.S."/>
            <person name="Hungria M."/>
            <person name="Nicolas M.F."/>
            <person name="Pereira M."/>
            <person name="Montes M.A."/>
            <person name="Cantao M.E."/>
            <person name="Vincentz M."/>
            <person name="Rafael M.S."/>
            <person name="Silverman N."/>
            <person name="Stoco P.H."/>
            <person name="Souza R.C."/>
            <person name="Vicentini R."/>
            <person name="Gazzinelli R.T."/>
            <person name="Neves Rde O."/>
            <person name="Silva R."/>
            <person name="Astolfi-Filho S."/>
            <person name="Maciel T.E."/>
            <person name="Urmenyi T.P."/>
            <person name="Tadei W.P."/>
            <person name="Camargo E.P."/>
            <person name="de Vasconcelos A.T."/>
        </authorList>
    </citation>
    <scope>NUCLEOTIDE SEQUENCE</scope>
</reference>
<accession>W5JUS6</accession>
<dbReference type="STRING" id="43151.W5JUS6"/>
<evidence type="ECO:0000313" key="4">
    <source>
        <dbReference type="Proteomes" id="UP000000673"/>
    </source>
</evidence>
<evidence type="ECO:0000313" key="2">
    <source>
        <dbReference type="EMBL" id="ETN68102.1"/>
    </source>
</evidence>
<feature type="compositionally biased region" description="Basic and acidic residues" evidence="1">
    <location>
        <begin position="52"/>
        <end position="61"/>
    </location>
</feature>
<dbReference type="EnsemblMetazoa" id="ADAC000059-RA">
    <property type="protein sequence ID" value="ADAC000059-PA"/>
    <property type="gene ID" value="ADAC000059"/>
</dbReference>
<feature type="region of interest" description="Disordered" evidence="1">
    <location>
        <begin position="282"/>
        <end position="322"/>
    </location>
</feature>
<dbReference type="HOGENOM" id="CLU_267283_0_0_1"/>
<reference evidence="2" key="2">
    <citation type="submission" date="2010-05" db="EMBL/GenBank/DDBJ databases">
        <authorList>
            <person name="Almeida L.G."/>
            <person name="Nicolas M.F."/>
            <person name="Souza R.C."/>
            <person name="Vasconcelos A.T.R."/>
        </authorList>
    </citation>
    <scope>NUCLEOTIDE SEQUENCE</scope>
</reference>
<reference evidence="3" key="4">
    <citation type="submission" date="2015-06" db="UniProtKB">
        <authorList>
            <consortium name="EnsemblMetazoa"/>
        </authorList>
    </citation>
    <scope>IDENTIFICATION</scope>
</reference>
<keyword evidence="4" id="KW-1185">Reference proteome</keyword>
<name>W5JUS6_ANODA</name>
<feature type="compositionally biased region" description="Low complexity" evidence="1">
    <location>
        <begin position="221"/>
        <end position="236"/>
    </location>
</feature>
<gene>
    <name evidence="2" type="ORF">AND_000059</name>
</gene>
<feature type="compositionally biased region" description="Polar residues" evidence="1">
    <location>
        <begin position="702"/>
        <end position="717"/>
    </location>
</feature>
<feature type="region of interest" description="Disordered" evidence="1">
    <location>
        <begin position="350"/>
        <end position="419"/>
    </location>
</feature>
<feature type="region of interest" description="Disordered" evidence="1">
    <location>
        <begin position="795"/>
        <end position="872"/>
    </location>
</feature>
<organism evidence="2">
    <name type="scientific">Anopheles darlingi</name>
    <name type="common">Mosquito</name>
    <dbReference type="NCBI Taxonomy" id="43151"/>
    <lineage>
        <taxon>Eukaryota</taxon>
        <taxon>Metazoa</taxon>
        <taxon>Ecdysozoa</taxon>
        <taxon>Arthropoda</taxon>
        <taxon>Hexapoda</taxon>
        <taxon>Insecta</taxon>
        <taxon>Pterygota</taxon>
        <taxon>Neoptera</taxon>
        <taxon>Endopterygota</taxon>
        <taxon>Diptera</taxon>
        <taxon>Nematocera</taxon>
        <taxon>Culicoidea</taxon>
        <taxon>Culicidae</taxon>
        <taxon>Anophelinae</taxon>
        <taxon>Anopheles</taxon>
    </lineage>
</organism>
<protein>
    <submittedName>
        <fullName evidence="2 3">Uncharacterized protein</fullName>
    </submittedName>
</protein>
<reference evidence="2 4" key="1">
    <citation type="journal article" date="2010" name="BMC Genomics">
        <title>Combination of measures distinguishes pre-miRNAs from other stem-loops in the genome of the newly sequenced Anopheles darlingi.</title>
        <authorList>
            <person name="Mendes N.D."/>
            <person name="Freitas A.T."/>
            <person name="Vasconcelos A.T."/>
            <person name="Sagot M.F."/>
        </authorList>
    </citation>
    <scope>NUCLEOTIDE SEQUENCE</scope>
</reference>
<feature type="compositionally biased region" description="Acidic residues" evidence="1">
    <location>
        <begin position="369"/>
        <end position="382"/>
    </location>
</feature>
<feature type="compositionally biased region" description="Polar residues" evidence="1">
    <location>
        <begin position="383"/>
        <end position="404"/>
    </location>
</feature>
<dbReference type="Gene3D" id="2.130.10.10">
    <property type="entry name" value="YVTN repeat-like/Quinoprotein amine dehydrogenase"/>
    <property type="match status" value="1"/>
</dbReference>
<feature type="compositionally biased region" description="Basic and acidic residues" evidence="1">
    <location>
        <begin position="350"/>
        <end position="359"/>
    </location>
</feature>
<feature type="compositionally biased region" description="Polar residues" evidence="1">
    <location>
        <begin position="290"/>
        <end position="299"/>
    </location>
</feature>
<evidence type="ECO:0000313" key="3">
    <source>
        <dbReference type="EnsemblMetazoa" id="ADAC000059-PA"/>
    </source>
</evidence>
<feature type="region of interest" description="Disordered" evidence="1">
    <location>
        <begin position="116"/>
        <end position="161"/>
    </location>
</feature>
<sequence length="1358" mass="150307">MHTINLSGREVAEASLTRRLKLAEEASIKIDVIDLVDEEEDQAKRSHQPLHRPPEVRRSDDNVVVNDDDDDEEEQIGRDCRVDINSAITPRLSPFVNIDLSSNANGEVLFRNGSLSGERRTYSRRPIHASPDSTSSSSERARGRLDHQFKPTPSSTHSKASAGSCIIFNRSYVKTPTSSSTPSGISPTRYSVFDRAPMTALTDRRMQLTRNAFQRAGGRPSMLSGSSDTSTSIHGSPIVDITGRRDSESPLPRVSLLRRSYHKSSGESAASSTHHPVVTTIDLDSDCSPVRSNNHQTATADEVEDGSTSSEGVTVSNLPRQHPLIRDECMEVAEDAPEVEFVGIDIESTRADKKVHDPIVESQPNDSQTEGDEPDQQDDEGSSMENSYGDVSSSGCVKFSSTRHSMGRQGVTEASRSNSMNEFELKLQEINEWVKPMTHRDRVEHWRVTEEDLRHSIPTKAKIETTSYAGTKRAFYDTVHISSEDDSSDDSPIEGISSSMTGTMLASKKRRTADAMEASTSGQLRTDVMNGLATDRAACAGTSATTTLSLDDGEDSDFRNGQLNPEIDKPQTGTSMLLIRRTYHKLSSGYSLCKRCNKCSPTEPNDGVPVQGIETYCDCRRAIETINKGPNVAPYAQLLCRDRGLDSFLNYLRISPLHRTNQLAGAPVPPPNCDDVKTIGVVLAPGSKVELDVQSITKSTQGIDGTAKSKLNTQRRANQGKRRVVKSKKKVTAKSKSHPGTIASSAIRGVRRLVLSSSLRSGKVIRYRTTFPSLRQPPKQGKACTSRITAVMAANSSCRTPTHDEGTTEPKPISRDSEPGDASDVPSQQHLDSPVHIPPMTSSSSSSSSMTRKPKPKSLHRTAATASLRCSVDSAVSSSTSAEMHEGKRSKECQTVESALALEAMAEVECPADPPPKPVNEGIPCRNPLNRSDGEVLHVFLIDEKLIVVQTGLVSFWRYSRLSALLGVRQEWERVAQVSRWLRDTELDTENAHRIGYNNCHPFYLEPRARNLAEDESRTCPLASIYINAYFLITKIHMLNPATPSGDEGEQNITETNDDEDGRGSSEDHGGVREEDVARVKSYQLDTVKSTLEDVLFLPIPNSRYFIVCWYEHVREMESKTGLCKYSLTPDLETLASIREFPSVRQKLNSLRCLPNSRLLGLGESTVHLWCYETGHLLWTIDLKLSLGTIVGSFVHRETVESTLFLFQIQPVVNESNRKLMKVIAVNLFKKAWYVAHSYEIALSSMRITGESQLAEPTQEGNQRHCVTFQSGELLLVSLNTPSFCWTNHRRLAKDLLHAEEYSVRVCSRLRSNTGDVYRPKERIQNAGYWHGGRDLLLLGDQCLTIKSIDEYMAESAR</sequence>
<feature type="compositionally biased region" description="Polar residues" evidence="1">
    <location>
        <begin position="306"/>
        <end position="319"/>
    </location>
</feature>
<feature type="region of interest" description="Disordered" evidence="1">
    <location>
        <begin position="41"/>
        <end position="78"/>
    </location>
</feature>
<dbReference type="EMBL" id="ADMH02000010">
    <property type="protein sequence ID" value="ETN68102.1"/>
    <property type="molecule type" value="Genomic_DNA"/>
</dbReference>
<evidence type="ECO:0000256" key="1">
    <source>
        <dbReference type="SAM" id="MobiDB-lite"/>
    </source>
</evidence>
<feature type="compositionally biased region" description="Basic and acidic residues" evidence="1">
    <location>
        <begin position="801"/>
        <end position="818"/>
    </location>
</feature>
<feature type="region of interest" description="Disordered" evidence="1">
    <location>
        <begin position="702"/>
        <end position="743"/>
    </location>
</feature>
<feature type="region of interest" description="Disordered" evidence="1">
    <location>
        <begin position="216"/>
        <end position="250"/>
    </location>
</feature>
<dbReference type="eggNOG" id="ENOG502SUIF">
    <property type="taxonomic scope" value="Eukaryota"/>
</dbReference>
<feature type="region of interest" description="Disordered" evidence="1">
    <location>
        <begin position="1043"/>
        <end position="1073"/>
    </location>
</feature>
<dbReference type="VEuPathDB" id="VectorBase:ADAR2_006069"/>